<dbReference type="Pfam" id="PF14219">
    <property type="entry name" value="DUF4328"/>
    <property type="match status" value="1"/>
</dbReference>
<feature type="domain" description="DUF4328" evidence="2">
    <location>
        <begin position="52"/>
        <end position="208"/>
    </location>
</feature>
<evidence type="ECO:0000256" key="1">
    <source>
        <dbReference type="SAM" id="Phobius"/>
    </source>
</evidence>
<organism evidence="3 4">
    <name type="scientific">Actinopolymorpha pittospori</name>
    <dbReference type="NCBI Taxonomy" id="648752"/>
    <lineage>
        <taxon>Bacteria</taxon>
        <taxon>Bacillati</taxon>
        <taxon>Actinomycetota</taxon>
        <taxon>Actinomycetes</taxon>
        <taxon>Propionibacteriales</taxon>
        <taxon>Actinopolymorphaceae</taxon>
        <taxon>Actinopolymorpha</taxon>
    </lineage>
</organism>
<dbReference type="EMBL" id="JADBEM010000001">
    <property type="protein sequence ID" value="MBE1608937.1"/>
    <property type="molecule type" value="Genomic_DNA"/>
</dbReference>
<evidence type="ECO:0000259" key="2">
    <source>
        <dbReference type="Pfam" id="PF14219"/>
    </source>
</evidence>
<comment type="caution">
    <text evidence="3">The sequence shown here is derived from an EMBL/GenBank/DDBJ whole genome shotgun (WGS) entry which is preliminary data.</text>
</comment>
<accession>A0A927N4S6</accession>
<dbReference type="Proteomes" id="UP000638648">
    <property type="component" value="Unassembled WGS sequence"/>
</dbReference>
<dbReference type="InterPro" id="IPR025565">
    <property type="entry name" value="DUF4328"/>
</dbReference>
<gene>
    <name evidence="3" type="ORF">HEB94_005785</name>
</gene>
<keyword evidence="1" id="KW-0812">Transmembrane</keyword>
<protein>
    <recommendedName>
        <fullName evidence="2">DUF4328 domain-containing protein</fullName>
    </recommendedName>
</protein>
<evidence type="ECO:0000313" key="3">
    <source>
        <dbReference type="EMBL" id="MBE1608937.1"/>
    </source>
</evidence>
<proteinExistence type="predicted"/>
<feature type="transmembrane region" description="Helical" evidence="1">
    <location>
        <begin position="102"/>
        <end position="121"/>
    </location>
</feature>
<keyword evidence="1" id="KW-0472">Membrane</keyword>
<reference evidence="3" key="1">
    <citation type="submission" date="2020-10" db="EMBL/GenBank/DDBJ databases">
        <title>Sequencing the genomes of 1000 actinobacteria strains.</title>
        <authorList>
            <person name="Klenk H.-P."/>
        </authorList>
    </citation>
    <scope>NUCLEOTIDE SEQUENCE</scope>
    <source>
        <strain evidence="3">DSM 45354</strain>
    </source>
</reference>
<dbReference type="AlphaFoldDB" id="A0A927N4S6"/>
<feature type="transmembrane region" description="Helical" evidence="1">
    <location>
        <begin position="61"/>
        <end position="82"/>
    </location>
</feature>
<evidence type="ECO:0000313" key="4">
    <source>
        <dbReference type="Proteomes" id="UP000638648"/>
    </source>
</evidence>
<feature type="transmembrane region" description="Helical" evidence="1">
    <location>
        <begin position="183"/>
        <end position="203"/>
    </location>
</feature>
<sequence length="230" mass="25029">MALKPVRSLGNALGVLIGVSMAAEVVAAITSVLAALSLSAYDPATRYESVPLTTAEAVDAVTALAWYLPILASAITFIVWLFRTRHNAEVLCAVRHRRARGWLIAGWIVPVVNLWFPRQVVDDIWRASDPSTPVDRITLDELTRSGLVKAWWVSWLVWLIGDRVVTRMTLGGETVNDQVHASLVASVSAVPFLLAGVLAILVVRRVTRFQQLRGSESAGSTPWASPAVQL</sequence>
<keyword evidence="1" id="KW-1133">Transmembrane helix</keyword>
<keyword evidence="4" id="KW-1185">Reference proteome</keyword>
<name>A0A927N4S6_9ACTN</name>
<feature type="transmembrane region" description="Helical" evidence="1">
    <location>
        <begin position="12"/>
        <end position="41"/>
    </location>
</feature>
<dbReference type="RefSeq" id="WP_192752621.1">
    <property type="nucleotide sequence ID" value="NZ_BAABJL010000076.1"/>
</dbReference>